<evidence type="ECO:0000313" key="3">
    <source>
        <dbReference type="Proteomes" id="UP000003136"/>
    </source>
</evidence>
<reference evidence="2 3" key="2">
    <citation type="submission" date="2008-11" db="EMBL/GenBank/DDBJ databases">
        <authorList>
            <person name="Fulton L."/>
            <person name="Clifton S."/>
            <person name="Fulton B."/>
            <person name="Xu J."/>
            <person name="Minx P."/>
            <person name="Pepin K.H."/>
            <person name="Johnson M."/>
            <person name="Bhonagiri V."/>
            <person name="Nash W.E."/>
            <person name="Mardis E.R."/>
            <person name="Wilson R.K."/>
        </authorList>
    </citation>
    <scope>NUCLEOTIDE SEQUENCE [LARGE SCALE GENOMIC DNA]</scope>
    <source>
        <strain evidence="2 3">ATCC 43243</strain>
    </source>
</reference>
<dbReference type="Pfam" id="PF10881">
    <property type="entry name" value="DUF2726"/>
    <property type="match status" value="1"/>
</dbReference>
<accession>B7AVX5</accession>
<dbReference type="AlphaFoldDB" id="B7AVX5"/>
<dbReference type="Proteomes" id="UP000003136">
    <property type="component" value="Unassembled WGS sequence"/>
</dbReference>
<comment type="caution">
    <text evidence="2">The sequence shown here is derived from an EMBL/GenBank/DDBJ whole genome shotgun (WGS) entry which is preliminary data.</text>
</comment>
<evidence type="ECO:0000259" key="1">
    <source>
        <dbReference type="Pfam" id="PF10881"/>
    </source>
</evidence>
<dbReference type="Gene3D" id="3.40.960.10">
    <property type="entry name" value="VSR Endonuclease"/>
    <property type="match status" value="1"/>
</dbReference>
<protein>
    <recommendedName>
        <fullName evidence="1">DUF2726 domain-containing protein</fullName>
    </recommendedName>
</protein>
<proteinExistence type="predicted"/>
<sequence length="179" mass="20876">MTISSELERLHSEGQDDIYELVSYVKSNGESQVTARENSSRALGIKPYSTQTETAFLTTLNHALDNVLNTNRRCIVQHEVSIAHVFDGNTEYSDLFYSGRFDFVVYEQEYKGTDIPILAIELDGKEHQENDIVMQRDARKNEICRRHGFELIRVENSYARRYNYIKDILIQYFKSVKSY</sequence>
<dbReference type="STRING" id="483218.BACPEC_02875"/>
<gene>
    <name evidence="2" type="ORF">BACPEC_02875</name>
</gene>
<dbReference type="InterPro" id="IPR024402">
    <property type="entry name" value="DUF2726"/>
</dbReference>
<keyword evidence="3" id="KW-1185">Reference proteome</keyword>
<evidence type="ECO:0000313" key="2">
    <source>
        <dbReference type="EMBL" id="EEC56366.1"/>
    </source>
</evidence>
<organism evidence="2 3">
    <name type="scientific">[Bacteroides] pectinophilus ATCC 43243</name>
    <dbReference type="NCBI Taxonomy" id="483218"/>
    <lineage>
        <taxon>Bacteria</taxon>
        <taxon>Bacillati</taxon>
        <taxon>Bacillota</taxon>
        <taxon>Clostridia</taxon>
        <taxon>Eubacteriales</taxon>
    </lineage>
</organism>
<reference evidence="2 3" key="1">
    <citation type="submission" date="2008-11" db="EMBL/GenBank/DDBJ databases">
        <title>Draft genome sequence of Bacteroides pectinophilus (ATCC 43243).</title>
        <authorList>
            <person name="Sudarsanam P."/>
            <person name="Ley R."/>
            <person name="Guruge J."/>
            <person name="Turnbaugh P.J."/>
            <person name="Mahowald M."/>
            <person name="Liep D."/>
            <person name="Gordon J."/>
        </authorList>
    </citation>
    <scope>NUCLEOTIDE SEQUENCE [LARGE SCALE GENOMIC DNA]</scope>
    <source>
        <strain evidence="2 3">ATCC 43243</strain>
    </source>
</reference>
<feature type="domain" description="DUF2726" evidence="1">
    <location>
        <begin position="50"/>
        <end position="166"/>
    </location>
</feature>
<name>B7AVX5_9FIRM</name>
<dbReference type="eggNOG" id="COG1112">
    <property type="taxonomic scope" value="Bacteria"/>
</dbReference>
<dbReference type="HOGENOM" id="CLU_1500660_0_0_9"/>
<dbReference type="EMBL" id="ABVQ01000037">
    <property type="protein sequence ID" value="EEC56366.1"/>
    <property type="molecule type" value="Genomic_DNA"/>
</dbReference>